<evidence type="ECO:0000313" key="7">
    <source>
        <dbReference type="Proteomes" id="UP000644699"/>
    </source>
</evidence>
<accession>A0A917E1L3</accession>
<dbReference type="EMBL" id="BMIQ01000001">
    <property type="protein sequence ID" value="GGD92551.1"/>
    <property type="molecule type" value="Genomic_DNA"/>
</dbReference>
<dbReference type="GO" id="GO:0045055">
    <property type="term" value="P:regulated exocytosis"/>
    <property type="evidence" value="ECO:0007669"/>
    <property type="project" value="TreeGrafter"/>
</dbReference>
<dbReference type="RefSeq" id="WP_188906993.1">
    <property type="nucleotide sequence ID" value="NZ_BMIQ01000001.1"/>
</dbReference>
<feature type="transmembrane region" description="Helical" evidence="5">
    <location>
        <begin position="21"/>
        <end position="43"/>
    </location>
</feature>
<keyword evidence="4 5" id="KW-0472">Membrane</keyword>
<feature type="transmembrane region" description="Helical" evidence="5">
    <location>
        <begin position="105"/>
        <end position="126"/>
    </location>
</feature>
<reference evidence="6" key="1">
    <citation type="journal article" date="2014" name="Int. J. Syst. Evol. Microbiol.">
        <title>Complete genome sequence of Corynebacterium casei LMG S-19264T (=DSM 44701T), isolated from a smear-ripened cheese.</title>
        <authorList>
            <consortium name="US DOE Joint Genome Institute (JGI-PGF)"/>
            <person name="Walter F."/>
            <person name="Albersmeier A."/>
            <person name="Kalinowski J."/>
            <person name="Ruckert C."/>
        </authorList>
    </citation>
    <scope>NUCLEOTIDE SEQUENCE</scope>
    <source>
        <strain evidence="6">CGMCC 1.15367</strain>
    </source>
</reference>
<dbReference type="Pfam" id="PF01124">
    <property type="entry name" value="MAPEG"/>
    <property type="match status" value="1"/>
</dbReference>
<name>A0A917E1L3_9HYPH</name>
<dbReference type="GO" id="GO:0005765">
    <property type="term" value="C:lysosomal membrane"/>
    <property type="evidence" value="ECO:0007669"/>
    <property type="project" value="TreeGrafter"/>
</dbReference>
<reference evidence="6" key="2">
    <citation type="submission" date="2020-09" db="EMBL/GenBank/DDBJ databases">
        <authorList>
            <person name="Sun Q."/>
            <person name="Zhou Y."/>
        </authorList>
    </citation>
    <scope>NUCLEOTIDE SEQUENCE</scope>
    <source>
        <strain evidence="6">CGMCC 1.15367</strain>
    </source>
</reference>
<keyword evidence="3 5" id="KW-1133">Transmembrane helix</keyword>
<evidence type="ECO:0000256" key="5">
    <source>
        <dbReference type="SAM" id="Phobius"/>
    </source>
</evidence>
<sequence length="189" mass="19166">MSNKSRSDSPEEAFRREQRGVAKGIAAAIGASLLVAALALALVPAPVAPEAGASESIAALLPWLAPLGLPLAGGVAAVAHHRFFHAGAIEGGDPPADRALAVARAFLQNTLEQTLLAGLAFLALAASLPPDASALLPVFVLWFVAARLAFRLGYPKGAAARAFGFAATFFPSVAALLVATALLLARALS</sequence>
<dbReference type="Proteomes" id="UP000644699">
    <property type="component" value="Unassembled WGS sequence"/>
</dbReference>
<dbReference type="PANTHER" id="PTHR31004">
    <property type="entry name" value="TRANSMEMBRANE PROTEIN 79"/>
    <property type="match status" value="1"/>
</dbReference>
<protein>
    <recommendedName>
        <fullName evidence="8">MAPEG family protein</fullName>
    </recommendedName>
</protein>
<dbReference type="AlphaFoldDB" id="A0A917E1L3"/>
<evidence type="ECO:0000256" key="1">
    <source>
        <dbReference type="ARBA" id="ARBA00004370"/>
    </source>
</evidence>
<dbReference type="Gene3D" id="1.20.120.550">
    <property type="entry name" value="Membrane associated eicosanoid/glutathione metabolism-like domain"/>
    <property type="match status" value="1"/>
</dbReference>
<evidence type="ECO:0000256" key="2">
    <source>
        <dbReference type="ARBA" id="ARBA00022692"/>
    </source>
</evidence>
<feature type="transmembrane region" description="Helical" evidence="5">
    <location>
        <begin position="162"/>
        <end position="185"/>
    </location>
</feature>
<evidence type="ECO:0000313" key="6">
    <source>
        <dbReference type="EMBL" id="GGD92551.1"/>
    </source>
</evidence>
<keyword evidence="7" id="KW-1185">Reference proteome</keyword>
<feature type="transmembrane region" description="Helical" evidence="5">
    <location>
        <begin position="63"/>
        <end position="84"/>
    </location>
</feature>
<evidence type="ECO:0000256" key="3">
    <source>
        <dbReference type="ARBA" id="ARBA00022989"/>
    </source>
</evidence>
<evidence type="ECO:0000256" key="4">
    <source>
        <dbReference type="ARBA" id="ARBA00023136"/>
    </source>
</evidence>
<dbReference type="InterPro" id="IPR001129">
    <property type="entry name" value="Membr-assoc_MAPEG"/>
</dbReference>
<dbReference type="PANTHER" id="PTHR31004:SF1">
    <property type="entry name" value="TRANSMEMBRANE PROTEIN 79"/>
    <property type="match status" value="1"/>
</dbReference>
<dbReference type="InterPro" id="IPR023352">
    <property type="entry name" value="MAPEG-like_dom_sf"/>
</dbReference>
<keyword evidence="2 5" id="KW-0812">Transmembrane</keyword>
<gene>
    <name evidence="6" type="ORF">GCM10011390_09090</name>
</gene>
<proteinExistence type="predicted"/>
<evidence type="ECO:0008006" key="8">
    <source>
        <dbReference type="Google" id="ProtNLM"/>
    </source>
</evidence>
<organism evidence="6 7">
    <name type="scientific">Aureimonas endophytica</name>
    <dbReference type="NCBI Taxonomy" id="2027858"/>
    <lineage>
        <taxon>Bacteria</taxon>
        <taxon>Pseudomonadati</taxon>
        <taxon>Pseudomonadota</taxon>
        <taxon>Alphaproteobacteria</taxon>
        <taxon>Hyphomicrobiales</taxon>
        <taxon>Aurantimonadaceae</taxon>
        <taxon>Aureimonas</taxon>
    </lineage>
</organism>
<dbReference type="SUPFAM" id="SSF161084">
    <property type="entry name" value="MAPEG domain-like"/>
    <property type="match status" value="1"/>
</dbReference>
<feature type="transmembrane region" description="Helical" evidence="5">
    <location>
        <begin position="132"/>
        <end position="150"/>
    </location>
</feature>
<comment type="caution">
    <text evidence="6">The sequence shown here is derived from an EMBL/GenBank/DDBJ whole genome shotgun (WGS) entry which is preliminary data.</text>
</comment>
<comment type="subcellular location">
    <subcellularLocation>
        <location evidence="1">Membrane</location>
    </subcellularLocation>
</comment>